<comment type="similarity">
    <text evidence="1">Belongs to the UPF0213 family.</text>
</comment>
<reference evidence="3 4" key="1">
    <citation type="submission" date="2017-10" db="EMBL/GenBank/DDBJ databases">
        <title>Whole genome sequencing of members of genus Pseudoxanthomonas.</title>
        <authorList>
            <person name="Kumar S."/>
            <person name="Bansal K."/>
            <person name="Kaur A."/>
            <person name="Patil P."/>
            <person name="Sharma S."/>
            <person name="Patil P.B."/>
        </authorList>
    </citation>
    <scope>NUCLEOTIDE SEQUENCE [LARGE SCALE GENOMIC DNA]</scope>
    <source>
        <strain evidence="3 4">DSM 17109</strain>
    </source>
</reference>
<proteinExistence type="inferred from homology"/>
<organism evidence="3 4">
    <name type="scientific">Pseudoxanthomonas japonensis</name>
    <dbReference type="NCBI Taxonomy" id="69284"/>
    <lineage>
        <taxon>Bacteria</taxon>
        <taxon>Pseudomonadati</taxon>
        <taxon>Pseudomonadota</taxon>
        <taxon>Gammaproteobacteria</taxon>
        <taxon>Lysobacterales</taxon>
        <taxon>Lysobacteraceae</taxon>
        <taxon>Pseudoxanthomonas</taxon>
    </lineage>
</organism>
<dbReference type="Pfam" id="PF01541">
    <property type="entry name" value="GIY-YIG"/>
    <property type="match status" value="1"/>
</dbReference>
<dbReference type="Proteomes" id="UP000781710">
    <property type="component" value="Unassembled WGS sequence"/>
</dbReference>
<protein>
    <submittedName>
        <fullName evidence="3">GIY-YIG nuclease</fullName>
    </submittedName>
</protein>
<dbReference type="PROSITE" id="PS50164">
    <property type="entry name" value="GIY_YIG"/>
    <property type="match status" value="1"/>
</dbReference>
<dbReference type="EMBL" id="PDWW01000024">
    <property type="protein sequence ID" value="KAF1723748.1"/>
    <property type="molecule type" value="Genomic_DNA"/>
</dbReference>
<dbReference type="InterPro" id="IPR000305">
    <property type="entry name" value="GIY-YIG_endonuc"/>
</dbReference>
<dbReference type="SUPFAM" id="SSF82771">
    <property type="entry name" value="GIY-YIG endonuclease"/>
    <property type="match status" value="1"/>
</dbReference>
<name>A0ABQ6ZEE0_9GAMM</name>
<feature type="domain" description="GIY-YIG" evidence="2">
    <location>
        <begin position="5"/>
        <end position="81"/>
    </location>
</feature>
<dbReference type="Gene3D" id="3.40.1440.10">
    <property type="entry name" value="GIY-YIG endonuclease"/>
    <property type="match status" value="1"/>
</dbReference>
<evidence type="ECO:0000259" key="2">
    <source>
        <dbReference type="PROSITE" id="PS50164"/>
    </source>
</evidence>
<dbReference type="InterPro" id="IPR035901">
    <property type="entry name" value="GIY-YIG_endonuc_sf"/>
</dbReference>
<sequence length="98" mass="11678">MPRERIPCVYILASQPRGTLYIGVTSNLPARIWQHRNDQADGFTRRYGVHTLVWYEVHEQMESAILREKTLKAWKRLWKIQLVEDANPAWRDLYPDIT</sequence>
<dbReference type="PANTHER" id="PTHR34477">
    <property type="entry name" value="UPF0213 PROTEIN YHBQ"/>
    <property type="match status" value="1"/>
</dbReference>
<dbReference type="RefSeq" id="WP_162338679.1">
    <property type="nucleotide sequence ID" value="NZ_JBHSRQ010000016.1"/>
</dbReference>
<comment type="caution">
    <text evidence="3">The sequence shown here is derived from an EMBL/GenBank/DDBJ whole genome shotgun (WGS) entry which is preliminary data.</text>
</comment>
<dbReference type="CDD" id="cd10448">
    <property type="entry name" value="GIY-YIG_unchar_3"/>
    <property type="match status" value="1"/>
</dbReference>
<dbReference type="PANTHER" id="PTHR34477:SF5">
    <property type="entry name" value="BSL5627 PROTEIN"/>
    <property type="match status" value="1"/>
</dbReference>
<evidence type="ECO:0000256" key="1">
    <source>
        <dbReference type="ARBA" id="ARBA00007435"/>
    </source>
</evidence>
<keyword evidence="4" id="KW-1185">Reference proteome</keyword>
<evidence type="ECO:0000313" key="3">
    <source>
        <dbReference type="EMBL" id="KAF1723748.1"/>
    </source>
</evidence>
<gene>
    <name evidence="3" type="ORF">CSC78_15000</name>
</gene>
<accession>A0ABQ6ZEE0</accession>
<evidence type="ECO:0000313" key="4">
    <source>
        <dbReference type="Proteomes" id="UP000781710"/>
    </source>
</evidence>
<dbReference type="InterPro" id="IPR050190">
    <property type="entry name" value="UPF0213_domain"/>
</dbReference>